<evidence type="ECO:0000313" key="4">
    <source>
        <dbReference type="Proteomes" id="UP000594688"/>
    </source>
</evidence>
<evidence type="ECO:0000256" key="1">
    <source>
        <dbReference type="ARBA" id="ARBA00022679"/>
    </source>
</evidence>
<keyword evidence="1 3" id="KW-0808">Transferase</keyword>
<dbReference type="GO" id="GO:0032259">
    <property type="term" value="P:methylation"/>
    <property type="evidence" value="ECO:0007669"/>
    <property type="project" value="UniProtKB-KW"/>
</dbReference>
<name>A0A7T0BY54_9BACT</name>
<dbReference type="CDD" id="cd02440">
    <property type="entry name" value="AdoMet_MTases"/>
    <property type="match status" value="1"/>
</dbReference>
<sequence>MKSHWALPENDYWSTPFAQTLLHLLDLPPGATVLDVAAGGGIPAFYLADMVGAQGRVLAVDINQRQVLRGRTLQGNRFPWLKFEAGNMKNLPPDLSQFDRITGNLSFMFFRPDRLEALKSLIRFLKPGGQIVLTFPSLGTFDSLWKRVEDEMKDRQLHDELVGLHEYLDERPSSDNARDWLMECGLQKVEVIEWPLEIKSGSGREFLEHPLLRGGFLDDIYECFKDPALADEFMDVIASDTGRFFPLIAQRCAMSGWKLNQKT</sequence>
<keyword evidence="3" id="KW-0489">Methyltransferase</keyword>
<protein>
    <submittedName>
        <fullName evidence="3">Class I SAM-dependent methyltransferase</fullName>
    </submittedName>
</protein>
<organism evidence="3 4">
    <name type="scientific">Candidatus Nitronauta litoralis</name>
    <dbReference type="NCBI Taxonomy" id="2705533"/>
    <lineage>
        <taxon>Bacteria</taxon>
        <taxon>Pseudomonadati</taxon>
        <taxon>Nitrospinota/Tectimicrobiota group</taxon>
        <taxon>Nitrospinota</taxon>
        <taxon>Nitrospinia</taxon>
        <taxon>Nitrospinales</taxon>
        <taxon>Nitrospinaceae</taxon>
        <taxon>Candidatus Nitronauta</taxon>
    </lineage>
</organism>
<dbReference type="AlphaFoldDB" id="A0A7T0BY54"/>
<proteinExistence type="predicted"/>
<dbReference type="EMBL" id="CP048685">
    <property type="protein sequence ID" value="QPJ62617.1"/>
    <property type="molecule type" value="Genomic_DNA"/>
</dbReference>
<accession>A0A7T0BY54</accession>
<dbReference type="GO" id="GO:0008168">
    <property type="term" value="F:methyltransferase activity"/>
    <property type="evidence" value="ECO:0007669"/>
    <property type="project" value="UniProtKB-KW"/>
</dbReference>
<dbReference type="Pfam" id="PF13649">
    <property type="entry name" value="Methyltransf_25"/>
    <property type="match status" value="1"/>
</dbReference>
<dbReference type="Gene3D" id="3.40.50.150">
    <property type="entry name" value="Vaccinia Virus protein VP39"/>
    <property type="match status" value="1"/>
</dbReference>
<dbReference type="InterPro" id="IPR029063">
    <property type="entry name" value="SAM-dependent_MTases_sf"/>
</dbReference>
<dbReference type="SUPFAM" id="SSF53335">
    <property type="entry name" value="S-adenosyl-L-methionine-dependent methyltransferases"/>
    <property type="match status" value="1"/>
</dbReference>
<evidence type="ECO:0000313" key="3">
    <source>
        <dbReference type="EMBL" id="QPJ62617.1"/>
    </source>
</evidence>
<dbReference type="KEGG" id="nli:G3M70_12335"/>
<reference evidence="3 4" key="1">
    <citation type="submission" date="2020-02" db="EMBL/GenBank/DDBJ databases">
        <title>Genomic and physiological characterization of two novel Nitrospinaceae genera.</title>
        <authorList>
            <person name="Mueller A.J."/>
            <person name="Jung M.-Y."/>
            <person name="Strachan C.R."/>
            <person name="Herbold C.W."/>
            <person name="Kirkegaard R.H."/>
            <person name="Daims H."/>
        </authorList>
    </citation>
    <scope>NUCLEOTIDE SEQUENCE [LARGE SCALE GENOMIC DNA]</scope>
    <source>
        <strain evidence="3">EB</strain>
    </source>
</reference>
<evidence type="ECO:0000259" key="2">
    <source>
        <dbReference type="Pfam" id="PF13649"/>
    </source>
</evidence>
<dbReference type="InterPro" id="IPR041698">
    <property type="entry name" value="Methyltransf_25"/>
</dbReference>
<feature type="domain" description="Methyltransferase" evidence="2">
    <location>
        <begin position="33"/>
        <end position="129"/>
    </location>
</feature>
<gene>
    <name evidence="3" type="ORF">G3M70_12335</name>
</gene>
<dbReference type="Proteomes" id="UP000594688">
    <property type="component" value="Chromosome"/>
</dbReference>
<dbReference type="PANTHER" id="PTHR43861">
    <property type="entry name" value="TRANS-ACONITATE 2-METHYLTRANSFERASE-RELATED"/>
    <property type="match status" value="1"/>
</dbReference>